<gene>
    <name evidence="4" type="ORF">CDEB00056_LOCUS785</name>
</gene>
<dbReference type="GO" id="GO:0004601">
    <property type="term" value="F:peroxidase activity"/>
    <property type="evidence" value="ECO:0007669"/>
    <property type="project" value="UniProtKB-KW"/>
</dbReference>
<dbReference type="GO" id="GO:0006979">
    <property type="term" value="P:response to oxidative stress"/>
    <property type="evidence" value="ECO:0007669"/>
    <property type="project" value="InterPro"/>
</dbReference>
<dbReference type="InterPro" id="IPR036249">
    <property type="entry name" value="Thioredoxin-like_sf"/>
</dbReference>
<dbReference type="EMBL" id="HBIO01001096">
    <property type="protein sequence ID" value="CAE0455944.1"/>
    <property type="molecule type" value="Transcribed_RNA"/>
</dbReference>
<name>A0A7S3V4E9_9STRA</name>
<sequence length="118" mass="13865">MQETRDGKKNREIIECRRGIEWFGKGDVNGASTRDVFSFLKRELPNKDGTSDIRWNYAKFLVDQDGRPFRRYGAHSDPSTIRSDIEYLMDIKGPSEMELKKRRLEKVKSERTTEIFMG</sequence>
<evidence type="ECO:0000313" key="4">
    <source>
        <dbReference type="EMBL" id="CAE0455944.1"/>
    </source>
</evidence>
<evidence type="ECO:0000256" key="3">
    <source>
        <dbReference type="ARBA" id="ARBA00023002"/>
    </source>
</evidence>
<dbReference type="PROSITE" id="PS51355">
    <property type="entry name" value="GLUTATHIONE_PEROXID_3"/>
    <property type="match status" value="1"/>
</dbReference>
<evidence type="ECO:0000256" key="2">
    <source>
        <dbReference type="ARBA" id="ARBA00022559"/>
    </source>
</evidence>
<organism evidence="4">
    <name type="scientific">Chaetoceros debilis</name>
    <dbReference type="NCBI Taxonomy" id="122233"/>
    <lineage>
        <taxon>Eukaryota</taxon>
        <taxon>Sar</taxon>
        <taxon>Stramenopiles</taxon>
        <taxon>Ochrophyta</taxon>
        <taxon>Bacillariophyta</taxon>
        <taxon>Coscinodiscophyceae</taxon>
        <taxon>Chaetocerotophycidae</taxon>
        <taxon>Chaetocerotales</taxon>
        <taxon>Chaetocerotaceae</taxon>
        <taxon>Chaetoceros</taxon>
    </lineage>
</organism>
<dbReference type="InterPro" id="IPR000889">
    <property type="entry name" value="Glutathione_peroxidase"/>
</dbReference>
<protein>
    <recommendedName>
        <fullName evidence="5">Glutathione peroxidase</fullName>
    </recommendedName>
</protein>
<dbReference type="PANTHER" id="PTHR11592:SF78">
    <property type="entry name" value="GLUTATHIONE PEROXIDASE"/>
    <property type="match status" value="1"/>
</dbReference>
<dbReference type="SUPFAM" id="SSF52833">
    <property type="entry name" value="Thioredoxin-like"/>
    <property type="match status" value="1"/>
</dbReference>
<evidence type="ECO:0008006" key="5">
    <source>
        <dbReference type="Google" id="ProtNLM"/>
    </source>
</evidence>
<evidence type="ECO:0000256" key="1">
    <source>
        <dbReference type="ARBA" id="ARBA00006926"/>
    </source>
</evidence>
<comment type="similarity">
    <text evidence="1">Belongs to the glutathione peroxidase family.</text>
</comment>
<dbReference type="PANTHER" id="PTHR11592">
    <property type="entry name" value="GLUTATHIONE PEROXIDASE"/>
    <property type="match status" value="1"/>
</dbReference>
<reference evidence="4" key="1">
    <citation type="submission" date="2021-01" db="EMBL/GenBank/DDBJ databases">
        <authorList>
            <person name="Corre E."/>
            <person name="Pelletier E."/>
            <person name="Niang G."/>
            <person name="Scheremetjew M."/>
            <person name="Finn R."/>
            <person name="Kale V."/>
            <person name="Holt S."/>
            <person name="Cochrane G."/>
            <person name="Meng A."/>
            <person name="Brown T."/>
            <person name="Cohen L."/>
        </authorList>
    </citation>
    <scope>NUCLEOTIDE SEQUENCE</scope>
    <source>
        <strain evidence="4">MM31A-1</strain>
    </source>
</reference>
<dbReference type="AlphaFoldDB" id="A0A7S3V4E9"/>
<accession>A0A7S3V4E9</accession>
<proteinExistence type="inferred from homology"/>
<keyword evidence="2" id="KW-0575">Peroxidase</keyword>
<keyword evidence="3" id="KW-0560">Oxidoreductase</keyword>
<dbReference type="Gene3D" id="3.40.30.10">
    <property type="entry name" value="Glutaredoxin"/>
    <property type="match status" value="1"/>
</dbReference>